<keyword evidence="7" id="KW-1185">Reference proteome</keyword>
<feature type="domain" description="HTH luxR-type" evidence="4">
    <location>
        <begin position="186"/>
        <end position="253"/>
    </location>
</feature>
<evidence type="ECO:0000259" key="4">
    <source>
        <dbReference type="PROSITE" id="PS50043"/>
    </source>
</evidence>
<evidence type="ECO:0000313" key="5">
    <source>
        <dbReference type="EMBL" id="KRG20818.1"/>
    </source>
</evidence>
<dbReference type="GO" id="GO:0006355">
    <property type="term" value="P:regulation of DNA-templated transcription"/>
    <property type="evidence" value="ECO:0007669"/>
    <property type="project" value="InterPro"/>
</dbReference>
<reference evidence="5" key="1">
    <citation type="submission" date="2015-09" db="EMBL/GenBank/DDBJ databases">
        <title>Draft Genome Sequences of Two Novel Amoeba-resistant Intranuclear Bacteria, Candidatus Berkiella cookevillensis and Candidatus Berkiella aquae.</title>
        <authorList>
            <person name="Mehari Y.T."/>
            <person name="Arivett B.A."/>
            <person name="Farone A.L."/>
            <person name="Gunderson J.H."/>
            <person name="Farone M.B."/>
        </authorList>
    </citation>
    <scope>NUCLEOTIDE SEQUENCE [LARGE SCALE GENOMIC DNA]</scope>
    <source>
        <strain evidence="5">HT99</strain>
    </source>
</reference>
<evidence type="ECO:0000256" key="1">
    <source>
        <dbReference type="ARBA" id="ARBA00023015"/>
    </source>
</evidence>
<dbReference type="InterPro" id="IPR036388">
    <property type="entry name" value="WH-like_DNA-bd_sf"/>
</dbReference>
<accession>A0A0Q9YSW9</accession>
<dbReference type="PROSITE" id="PS00622">
    <property type="entry name" value="HTH_LUXR_1"/>
    <property type="match status" value="1"/>
</dbReference>
<dbReference type="OrthoDB" id="5654355at2"/>
<evidence type="ECO:0000313" key="6">
    <source>
        <dbReference type="EMBL" id="MCS5711294.1"/>
    </source>
</evidence>
<reference evidence="6" key="3">
    <citation type="submission" date="2021-06" db="EMBL/GenBank/DDBJ databases">
        <title>Genomic Description and Analysis of Intracellular Bacteria, Candidatus Berkiella cookevillensis and Candidatus Berkiella aquae.</title>
        <authorList>
            <person name="Kidane D.T."/>
            <person name="Mehari Y.T."/>
            <person name="Rice F.C."/>
            <person name="Arivett B.A."/>
            <person name="Farone A.L."/>
            <person name="Berk S.G."/>
            <person name="Farone M.B."/>
        </authorList>
    </citation>
    <scope>NUCLEOTIDE SEQUENCE</scope>
    <source>
        <strain evidence="6">HT99</strain>
    </source>
</reference>
<dbReference type="SUPFAM" id="SSF46894">
    <property type="entry name" value="C-terminal effector domain of the bipartite response regulators"/>
    <property type="match status" value="1"/>
</dbReference>
<dbReference type="Pfam" id="PF00196">
    <property type="entry name" value="GerE"/>
    <property type="match status" value="1"/>
</dbReference>
<dbReference type="PRINTS" id="PR00038">
    <property type="entry name" value="HTHLUXR"/>
</dbReference>
<dbReference type="EMBL" id="LKAJ02000001">
    <property type="protein sequence ID" value="MCS5711294.1"/>
    <property type="molecule type" value="Genomic_DNA"/>
</dbReference>
<organism evidence="5">
    <name type="scientific">Candidatus Berkiella aquae</name>
    <dbReference type="NCBI Taxonomy" id="295108"/>
    <lineage>
        <taxon>Bacteria</taxon>
        <taxon>Pseudomonadati</taxon>
        <taxon>Pseudomonadota</taxon>
        <taxon>Gammaproteobacteria</taxon>
        <taxon>Candidatus Berkiellales</taxon>
        <taxon>Candidatus Berkiellaceae</taxon>
        <taxon>Candidatus Berkiella</taxon>
    </lineage>
</organism>
<proteinExistence type="predicted"/>
<keyword evidence="1" id="KW-0805">Transcription regulation</keyword>
<keyword evidence="2" id="KW-0238">DNA-binding</keyword>
<evidence type="ECO:0000256" key="3">
    <source>
        <dbReference type="ARBA" id="ARBA00023163"/>
    </source>
</evidence>
<dbReference type="GO" id="GO:0003677">
    <property type="term" value="F:DNA binding"/>
    <property type="evidence" value="ECO:0007669"/>
    <property type="project" value="UniProtKB-KW"/>
</dbReference>
<dbReference type="CDD" id="cd06170">
    <property type="entry name" value="LuxR_C_like"/>
    <property type="match status" value="1"/>
</dbReference>
<reference evidence="6" key="2">
    <citation type="journal article" date="2016" name="Genome Announc.">
        <title>Draft Genome Sequences of Two Novel Amoeba-Resistant Intranuclear Bacteria, 'Candidatus Berkiella cookevillensis' and 'Candidatus Berkiella aquae'.</title>
        <authorList>
            <person name="Mehari Y.T."/>
            <person name="Arivett B.A."/>
            <person name="Farone A.L."/>
            <person name="Gunderson J.H."/>
            <person name="Farone M.B."/>
        </authorList>
    </citation>
    <scope>NUCLEOTIDE SEQUENCE</scope>
    <source>
        <strain evidence="6">HT99</strain>
    </source>
</reference>
<comment type="caution">
    <text evidence="5">The sequence shown here is derived from an EMBL/GenBank/DDBJ whole genome shotgun (WGS) entry which is preliminary data.</text>
</comment>
<dbReference type="SMART" id="SM00421">
    <property type="entry name" value="HTH_LUXR"/>
    <property type="match status" value="1"/>
</dbReference>
<dbReference type="STRING" id="295108.HT99x_02035"/>
<sequence length="262" mass="30661">MMSLQPNNIIYESESIVKEILKPLTRCSDIHYFCYGVNYPDTRGFTLNSNAKYYESWFFYEIPLCGFYLPNGWTCWKNTFTKKQKEVADELNIGDGYYFVKKNENFTEIFAYGTTSENTAEVYDFFMNNQVLLRKFNMYFIENAKGLIAKAKMNLVKPLKKMVVTPEMRVSMQHDTVASNQFFTENTRPFSFFSDREAACFRMILKGFSNEEISNSLKLSVKTVESYISRIKSKLQLSSTNRNKIIQWAHEMGYVDTSMIDC</sequence>
<dbReference type="AlphaFoldDB" id="A0A0Q9YSW9"/>
<dbReference type="PROSITE" id="PS50043">
    <property type="entry name" value="HTH_LUXR_2"/>
    <property type="match status" value="1"/>
</dbReference>
<evidence type="ECO:0000256" key="2">
    <source>
        <dbReference type="ARBA" id="ARBA00023125"/>
    </source>
</evidence>
<keyword evidence="3" id="KW-0804">Transcription</keyword>
<dbReference type="InterPro" id="IPR000792">
    <property type="entry name" value="Tscrpt_reg_LuxR_C"/>
</dbReference>
<protein>
    <submittedName>
        <fullName evidence="6">Helix-turn-helix transcriptional regulator</fullName>
    </submittedName>
    <submittedName>
        <fullName evidence="5">Oxygen regulatory protein NreC</fullName>
    </submittedName>
</protein>
<dbReference type="Proteomes" id="UP000051497">
    <property type="component" value="Unassembled WGS sequence"/>
</dbReference>
<dbReference type="PANTHER" id="PTHR44688:SF16">
    <property type="entry name" value="DNA-BINDING TRANSCRIPTIONAL ACTIVATOR DEVR_DOSR"/>
    <property type="match status" value="1"/>
</dbReference>
<gene>
    <name evidence="5" type="primary">nreC_1</name>
    <name evidence="6" type="ORF">HT99x_007595</name>
    <name evidence="5" type="ORF">HT99x_02035</name>
</gene>
<evidence type="ECO:0000313" key="7">
    <source>
        <dbReference type="Proteomes" id="UP000051497"/>
    </source>
</evidence>
<dbReference type="RefSeq" id="WP_083482907.1">
    <property type="nucleotide sequence ID" value="NZ_LKAJ02000001.1"/>
</dbReference>
<dbReference type="Gene3D" id="1.10.10.10">
    <property type="entry name" value="Winged helix-like DNA-binding domain superfamily/Winged helix DNA-binding domain"/>
    <property type="match status" value="1"/>
</dbReference>
<name>A0A0Q9YSW9_9GAMM</name>
<dbReference type="PANTHER" id="PTHR44688">
    <property type="entry name" value="DNA-BINDING TRANSCRIPTIONAL ACTIVATOR DEVR_DOSR"/>
    <property type="match status" value="1"/>
</dbReference>
<dbReference type="InterPro" id="IPR016032">
    <property type="entry name" value="Sig_transdc_resp-reg_C-effctor"/>
</dbReference>
<dbReference type="EMBL" id="LKAJ01000008">
    <property type="protein sequence ID" value="KRG20818.1"/>
    <property type="molecule type" value="Genomic_DNA"/>
</dbReference>